<evidence type="ECO:0000313" key="14">
    <source>
        <dbReference type="EMBL" id="CAB4916634.1"/>
    </source>
</evidence>
<dbReference type="Pfam" id="PF00905">
    <property type="entry name" value="Transpeptidase"/>
    <property type="match status" value="1"/>
</dbReference>
<dbReference type="InterPro" id="IPR012338">
    <property type="entry name" value="Beta-lactam/transpept-like"/>
</dbReference>
<evidence type="ECO:0000259" key="12">
    <source>
        <dbReference type="Pfam" id="PF00905"/>
    </source>
</evidence>
<keyword evidence="3" id="KW-1003">Cell membrane</keyword>
<dbReference type="PANTHER" id="PTHR30627:SF2">
    <property type="entry name" value="PEPTIDOGLYCAN D,D-TRANSPEPTIDASE MRDA"/>
    <property type="match status" value="1"/>
</dbReference>
<keyword evidence="8 11" id="KW-0472">Membrane</keyword>
<reference evidence="14" key="1">
    <citation type="submission" date="2020-05" db="EMBL/GenBank/DDBJ databases">
        <authorList>
            <person name="Chiriac C."/>
            <person name="Salcher M."/>
            <person name="Ghai R."/>
            <person name="Kavagutti S V."/>
        </authorList>
    </citation>
    <scope>NUCLEOTIDE SEQUENCE</scope>
</reference>
<evidence type="ECO:0000256" key="8">
    <source>
        <dbReference type="ARBA" id="ARBA00023136"/>
    </source>
</evidence>
<proteinExistence type="predicted"/>
<evidence type="ECO:0000256" key="3">
    <source>
        <dbReference type="ARBA" id="ARBA00022475"/>
    </source>
</evidence>
<feature type="region of interest" description="Disordered" evidence="10">
    <location>
        <begin position="140"/>
        <end position="164"/>
    </location>
</feature>
<feature type="domain" description="Penicillin-binding protein dimerisation" evidence="13">
    <location>
        <begin position="60"/>
        <end position="313"/>
    </location>
</feature>
<keyword evidence="4 11" id="KW-0812">Transmembrane</keyword>
<accession>A0A6J7HAJ2</accession>
<dbReference type="SUPFAM" id="SSF56519">
    <property type="entry name" value="Penicillin binding protein dimerisation domain"/>
    <property type="match status" value="1"/>
</dbReference>
<sequence length="742" mass="81233">MSAHDRRTSTPELALRIAAFGIIAFGIFAVLFLRLWFLQVLQGDQYTQQANENRARVVRIAAPRGTIVDRNGQDGAGTFVDNKLSTVVTLQGDAISPVDVRTINGWGQRRGRHDLAVDRLTERLLTPEDARDERRIRRLSPAERRRRQARAESRATARLRKDRVPDLKVSRDATPALRRTLRNVGELLDVSTARLYERVVSGVVQVSYAGVALNTKDVSPAVRNYILENPRRYPGITVTKEYFRQYPDGALSAQIFGQVGEIGDEQLKDPKYRGLVQGQRIGQSGLEYEYDSFLRGRDGERRIEVDAANQPTGRVTETPPTTGDRLRLTLDERLTRVAQTALRRQIGERIDVKTGRRAGGAVVAMDPQNGEILAMASHPSVDPGIFNRISANRLRRLTSQKNGEPLFNRAISATYPAGSTFKIVTASAGLMSGQISTSSTQGAGQCLSFGTGSRFCNAGNAEHGNQNVTDALVVSSDTFFYQLGWDLYPRSGSPLQRWARLYGFDRQTGVDLPGEAAGTIPDAAWRRSRDVEERACRKQRKIDDCGLVAELGTPYRQGDNVNLSVGQGDLQMTPLQLATAYSGLYDRGGRVRDDLHFPTPHLGKQVESPTGVLKERFETESARRVRFPAAYKSAIERGLAGAVAAPGGTGTGVFRGWDQGRHRVLGKTGTAERCDKSTGTECDQSWFVGMVEDAERPIVVVATVEDGGFGAEAAGPIVCGVLRSWYGQSPKQVPCSGGSAGD</sequence>
<dbReference type="GO" id="GO:0008360">
    <property type="term" value="P:regulation of cell shape"/>
    <property type="evidence" value="ECO:0007669"/>
    <property type="project" value="UniProtKB-KW"/>
</dbReference>
<evidence type="ECO:0000256" key="11">
    <source>
        <dbReference type="SAM" id="Phobius"/>
    </source>
</evidence>
<evidence type="ECO:0000256" key="7">
    <source>
        <dbReference type="ARBA" id="ARBA00022989"/>
    </source>
</evidence>
<dbReference type="PANTHER" id="PTHR30627">
    <property type="entry name" value="PEPTIDOGLYCAN D,D-TRANSPEPTIDASE"/>
    <property type="match status" value="1"/>
</dbReference>
<dbReference type="InterPro" id="IPR050515">
    <property type="entry name" value="Beta-lactam/transpept"/>
</dbReference>
<feature type="transmembrane region" description="Helical" evidence="11">
    <location>
        <begin position="13"/>
        <end position="37"/>
    </location>
</feature>
<evidence type="ECO:0000256" key="9">
    <source>
        <dbReference type="ARBA" id="ARBA00023316"/>
    </source>
</evidence>
<comment type="subcellular location">
    <subcellularLocation>
        <location evidence="2">Cell membrane</location>
    </subcellularLocation>
    <subcellularLocation>
        <location evidence="1">Membrane</location>
        <topology evidence="1">Single-pass membrane protein</topology>
    </subcellularLocation>
</comment>
<evidence type="ECO:0000256" key="2">
    <source>
        <dbReference type="ARBA" id="ARBA00004236"/>
    </source>
</evidence>
<dbReference type="GO" id="GO:0071972">
    <property type="term" value="F:peptidoglycan L,D-transpeptidase activity"/>
    <property type="evidence" value="ECO:0007669"/>
    <property type="project" value="TreeGrafter"/>
</dbReference>
<evidence type="ECO:0000256" key="6">
    <source>
        <dbReference type="ARBA" id="ARBA00022984"/>
    </source>
</evidence>
<evidence type="ECO:0000256" key="1">
    <source>
        <dbReference type="ARBA" id="ARBA00004167"/>
    </source>
</evidence>
<keyword evidence="9" id="KW-0961">Cell wall biogenesis/degradation</keyword>
<dbReference type="GO" id="GO:0009252">
    <property type="term" value="P:peptidoglycan biosynthetic process"/>
    <property type="evidence" value="ECO:0007669"/>
    <property type="project" value="UniProtKB-KW"/>
</dbReference>
<dbReference type="Gene3D" id="3.90.1310.10">
    <property type="entry name" value="Penicillin-binding protein 2a (Domain 2)"/>
    <property type="match status" value="1"/>
</dbReference>
<dbReference type="InterPro" id="IPR005311">
    <property type="entry name" value="PBP_dimer"/>
</dbReference>
<organism evidence="14">
    <name type="scientific">freshwater metagenome</name>
    <dbReference type="NCBI Taxonomy" id="449393"/>
    <lineage>
        <taxon>unclassified sequences</taxon>
        <taxon>metagenomes</taxon>
        <taxon>ecological metagenomes</taxon>
    </lineage>
</organism>
<evidence type="ECO:0000256" key="4">
    <source>
        <dbReference type="ARBA" id="ARBA00022692"/>
    </source>
</evidence>
<gene>
    <name evidence="14" type="ORF">UFOPK3564_01603</name>
</gene>
<keyword evidence="7 11" id="KW-1133">Transmembrane helix</keyword>
<dbReference type="GO" id="GO:0005886">
    <property type="term" value="C:plasma membrane"/>
    <property type="evidence" value="ECO:0007669"/>
    <property type="project" value="UniProtKB-SubCell"/>
</dbReference>
<dbReference type="Pfam" id="PF03717">
    <property type="entry name" value="PBP_dimer"/>
    <property type="match status" value="1"/>
</dbReference>
<dbReference type="InterPro" id="IPR001460">
    <property type="entry name" value="PCN-bd_Tpept"/>
</dbReference>
<feature type="domain" description="Penicillin-binding protein transpeptidase" evidence="12">
    <location>
        <begin position="360"/>
        <end position="718"/>
    </location>
</feature>
<evidence type="ECO:0000256" key="5">
    <source>
        <dbReference type="ARBA" id="ARBA00022960"/>
    </source>
</evidence>
<evidence type="ECO:0000259" key="13">
    <source>
        <dbReference type="Pfam" id="PF03717"/>
    </source>
</evidence>
<evidence type="ECO:0000256" key="10">
    <source>
        <dbReference type="SAM" id="MobiDB-lite"/>
    </source>
</evidence>
<keyword evidence="5" id="KW-0133">Cell shape</keyword>
<dbReference type="SUPFAM" id="SSF56601">
    <property type="entry name" value="beta-lactamase/transpeptidase-like"/>
    <property type="match status" value="1"/>
</dbReference>
<feature type="compositionally biased region" description="Basic and acidic residues" evidence="10">
    <location>
        <begin position="140"/>
        <end position="155"/>
    </location>
</feature>
<dbReference type="EMBL" id="CAFBMK010000084">
    <property type="protein sequence ID" value="CAB4916634.1"/>
    <property type="molecule type" value="Genomic_DNA"/>
</dbReference>
<keyword evidence="6" id="KW-0573">Peptidoglycan synthesis</keyword>
<dbReference type="GO" id="GO:0008658">
    <property type="term" value="F:penicillin binding"/>
    <property type="evidence" value="ECO:0007669"/>
    <property type="project" value="InterPro"/>
</dbReference>
<protein>
    <submittedName>
        <fullName evidence="14">Unannotated protein</fullName>
    </submittedName>
</protein>
<name>A0A6J7HAJ2_9ZZZZ</name>
<dbReference type="GO" id="GO:0071555">
    <property type="term" value="P:cell wall organization"/>
    <property type="evidence" value="ECO:0007669"/>
    <property type="project" value="UniProtKB-KW"/>
</dbReference>
<dbReference type="InterPro" id="IPR036138">
    <property type="entry name" value="PBP_dimer_sf"/>
</dbReference>
<dbReference type="Gene3D" id="3.40.710.10">
    <property type="entry name" value="DD-peptidase/beta-lactamase superfamily"/>
    <property type="match status" value="1"/>
</dbReference>
<dbReference type="AlphaFoldDB" id="A0A6J7HAJ2"/>